<dbReference type="STRING" id="490829.SAMN05421850_12016"/>
<dbReference type="OrthoDB" id="9779746at2"/>
<dbReference type="Pfam" id="PF00440">
    <property type="entry name" value="TetR_N"/>
    <property type="match status" value="1"/>
</dbReference>
<evidence type="ECO:0000313" key="7">
    <source>
        <dbReference type="Proteomes" id="UP000199340"/>
    </source>
</evidence>
<dbReference type="SUPFAM" id="SSF48498">
    <property type="entry name" value="Tetracyclin repressor-like, C-terminal domain"/>
    <property type="match status" value="1"/>
</dbReference>
<protein>
    <submittedName>
        <fullName evidence="6">DNA-binding transcriptional regulator, AcrR family</fullName>
    </submittedName>
</protein>
<evidence type="ECO:0000313" key="6">
    <source>
        <dbReference type="EMBL" id="SDJ39434.1"/>
    </source>
</evidence>
<gene>
    <name evidence="6" type="ORF">SAMN05421850_12016</name>
</gene>
<dbReference type="Gene3D" id="1.10.357.10">
    <property type="entry name" value="Tetracycline Repressor, domain 2"/>
    <property type="match status" value="1"/>
</dbReference>
<dbReference type="InterPro" id="IPR011075">
    <property type="entry name" value="TetR_C"/>
</dbReference>
<dbReference type="SUPFAM" id="SSF46689">
    <property type="entry name" value="Homeodomain-like"/>
    <property type="match status" value="1"/>
</dbReference>
<reference evidence="6 7" key="1">
    <citation type="submission" date="2016-10" db="EMBL/GenBank/DDBJ databases">
        <authorList>
            <person name="de Groot N.N."/>
        </authorList>
    </citation>
    <scope>NUCLEOTIDE SEQUENCE [LARGE SCALE GENOMIC DNA]</scope>
    <source>
        <strain evidence="6 7">DSM 28010</strain>
    </source>
</reference>
<feature type="domain" description="HTH tetR-type" evidence="5">
    <location>
        <begin position="6"/>
        <end position="66"/>
    </location>
</feature>
<dbReference type="PANTHER" id="PTHR47506">
    <property type="entry name" value="TRANSCRIPTIONAL REGULATORY PROTEIN"/>
    <property type="match status" value="1"/>
</dbReference>
<evidence type="ECO:0000256" key="4">
    <source>
        <dbReference type="PROSITE-ProRule" id="PRU00335"/>
    </source>
</evidence>
<dbReference type="PANTHER" id="PTHR47506:SF10">
    <property type="entry name" value="TRANSCRIPTIONAL REGULATORY PROTEIN"/>
    <property type="match status" value="1"/>
</dbReference>
<dbReference type="RefSeq" id="WP_090030686.1">
    <property type="nucleotide sequence ID" value="NZ_FNEB01000020.1"/>
</dbReference>
<feature type="DNA-binding region" description="H-T-H motif" evidence="4">
    <location>
        <begin position="29"/>
        <end position="48"/>
    </location>
</feature>
<dbReference type="InterPro" id="IPR001647">
    <property type="entry name" value="HTH_TetR"/>
</dbReference>
<dbReference type="GO" id="GO:0003677">
    <property type="term" value="F:DNA binding"/>
    <property type="evidence" value="ECO:0007669"/>
    <property type="project" value="UniProtKB-UniRule"/>
</dbReference>
<dbReference type="Proteomes" id="UP000199340">
    <property type="component" value="Unassembled WGS sequence"/>
</dbReference>
<keyword evidence="1" id="KW-0805">Transcription regulation</keyword>
<name>A0A1G8TDG1_9RHOB</name>
<evidence type="ECO:0000256" key="3">
    <source>
        <dbReference type="ARBA" id="ARBA00023163"/>
    </source>
</evidence>
<keyword evidence="2 4" id="KW-0238">DNA-binding</keyword>
<dbReference type="EMBL" id="FNEB01000020">
    <property type="protein sequence ID" value="SDJ39434.1"/>
    <property type="molecule type" value="Genomic_DNA"/>
</dbReference>
<organism evidence="6 7">
    <name type="scientific">Lutimaribacter saemankumensis</name>
    <dbReference type="NCBI Taxonomy" id="490829"/>
    <lineage>
        <taxon>Bacteria</taxon>
        <taxon>Pseudomonadati</taxon>
        <taxon>Pseudomonadota</taxon>
        <taxon>Alphaproteobacteria</taxon>
        <taxon>Rhodobacterales</taxon>
        <taxon>Roseobacteraceae</taxon>
        <taxon>Lutimaribacter</taxon>
    </lineage>
</organism>
<dbReference type="AlphaFoldDB" id="A0A1G8TDG1"/>
<evidence type="ECO:0000256" key="2">
    <source>
        <dbReference type="ARBA" id="ARBA00023125"/>
    </source>
</evidence>
<dbReference type="InterPro" id="IPR009057">
    <property type="entry name" value="Homeodomain-like_sf"/>
</dbReference>
<evidence type="ECO:0000256" key="1">
    <source>
        <dbReference type="ARBA" id="ARBA00023015"/>
    </source>
</evidence>
<dbReference type="InterPro" id="IPR036271">
    <property type="entry name" value="Tet_transcr_reg_TetR-rel_C_sf"/>
</dbReference>
<dbReference type="Pfam" id="PF16925">
    <property type="entry name" value="TetR_C_13"/>
    <property type="match status" value="1"/>
</dbReference>
<keyword evidence="3" id="KW-0804">Transcription</keyword>
<dbReference type="Gene3D" id="1.10.10.60">
    <property type="entry name" value="Homeodomain-like"/>
    <property type="match status" value="1"/>
</dbReference>
<evidence type="ECO:0000259" key="5">
    <source>
        <dbReference type="PROSITE" id="PS50977"/>
    </source>
</evidence>
<keyword evidence="7" id="KW-1185">Reference proteome</keyword>
<dbReference type="PROSITE" id="PS50977">
    <property type="entry name" value="HTH_TETR_2"/>
    <property type="match status" value="1"/>
</dbReference>
<sequence length="197" mass="21535">MGRQATYDRDKVLKSAMELFWARGFHNTSLKDLEGALDMRPGSIYAAFGSKEALFRAALDRYARDGRAGLNEIMRRAETPIAGLAAYVRLLGGIARKAMPSRACMLVKTLLEAPDDAPELRNLAEEMMRAAEATFAEAFRAARDSGEIAPDSGPEVLAAQLQAAIFGLRAYAQRSDAGDRVEKIAEEIARDLEGLRV</sequence>
<proteinExistence type="predicted"/>
<accession>A0A1G8TDG1</accession>